<accession>A0A1A8YGM7</accession>
<dbReference type="PANTHER" id="PTHR44040:SF1">
    <property type="entry name" value="RETINOBLASTOMA-BINDING PROTEIN 5"/>
    <property type="match status" value="1"/>
</dbReference>
<dbReference type="AlphaFoldDB" id="A0A1A8YGM7"/>
<evidence type="ECO:0000256" key="1">
    <source>
        <dbReference type="ARBA" id="ARBA00004123"/>
    </source>
</evidence>
<dbReference type="InterPro" id="IPR037850">
    <property type="entry name" value="RBBP5/Swd1"/>
</dbReference>
<evidence type="ECO:0000256" key="3">
    <source>
        <dbReference type="ARBA" id="ARBA00022737"/>
    </source>
</evidence>
<reference evidence="7" key="1">
    <citation type="submission" date="2016-05" db="EMBL/GenBank/DDBJ databases">
        <authorList>
            <person name="Lavstsen T."/>
            <person name="Jespersen J.S."/>
        </authorList>
    </citation>
    <scope>NUCLEOTIDE SEQUENCE [LARGE SCALE GENOMIC DNA]</scope>
</reference>
<dbReference type="Proteomes" id="UP000078555">
    <property type="component" value="Unassembled WGS sequence"/>
</dbReference>
<dbReference type="EMBL" id="FLRE01000001">
    <property type="protein sequence ID" value="SBT30709.1"/>
    <property type="molecule type" value="Genomic_DNA"/>
</dbReference>
<feature type="compositionally biased region" description="Low complexity" evidence="5">
    <location>
        <begin position="243"/>
        <end position="255"/>
    </location>
</feature>
<evidence type="ECO:0000256" key="4">
    <source>
        <dbReference type="ARBA" id="ARBA00023242"/>
    </source>
</evidence>
<name>A0A1A8YGM7_PLAOA</name>
<keyword evidence="3" id="KW-0677">Repeat</keyword>
<reference evidence="8 9" key="2">
    <citation type="submission" date="2016-05" db="EMBL/GenBank/DDBJ databases">
        <authorList>
            <person name="Naeem Raeece"/>
        </authorList>
    </citation>
    <scope>NUCLEOTIDE SEQUENCE [LARGE SCALE GENOMIC DNA]</scope>
</reference>
<evidence type="ECO:0000256" key="5">
    <source>
        <dbReference type="SAM" id="MobiDB-lite"/>
    </source>
</evidence>
<keyword evidence="4" id="KW-0539">Nucleus</keyword>
<sequence length="1236" mass="144864">MDICISHLYNRQINKNILQDVFYKLENFDNEEFLCFDVNASGSLLVAATKTSIYFFNILTGTLLIQFNYYNEKKKEERLKKDIYAEASVKEHNDNNRNEDGHNELGGTGNGLRNDTINEKEEKEYLKKSKCYSENDILNSYEIPKSNPNCNDIGDAISKESENQGEDAEIVNQEERRCSTSTTVDYEANEHTEKLLPENNSPPNDDSVKLCNKRKHILLKGQKAKKVKKRSRNSQKGVNRNVENANNAKGKNNEGSGKKTMEDKLEDENIYIKKLQFIKNDEYLLCISKRYLYIYKICNYPITRIIYIDMLYLCIGIETIISDKLFFPCFFSEYFYFLYKENEHKHLGGFVNNSSSGDITHMVTSYLDVGMDINKCKENVDLCKEKYIDAEIARTCSRDTIGGGEGHLKFFEDYYKLYTSLSMKKIRNFEMCEAKCIHFKKKNYFDNFEKRTMYIIDLILCLKEQIPYVSRIYIGKKGKRNKEPNDEWMNNYVIDIIQTFPLISLEHMNITFQESTRESCLNSRRDLLYTKSRTKVKKKYLKGFLKNLVHNQGGVANQKGGKEAGVCPVVITQAGGIPGEVVPLGDNATILETQGDGTKSGNCQTKGMKKDEECIGVPKYEHNNQLEQKGEENLHLIKFYENYENNRKYLKKLLNASFPVCLYKNICKRRSKELPTTLNVYDNLDDILKEDIHRGGGDLDQEGEEKVKERGKFEKVEKPFRWEKGYYLFDYSDNVKNDYLIYPSDLIKNKNTFKNINKYSNVDKHKHYVFVGTHSYILAYELHYIKNCAVKEGNEIQKMNILRNNKVYKKIEEISDKVHTIYDNFIKNVERNIHEKKLELKFLFKIYLGIVTPLEIVIREKGNILCVRTLEKVFLYKVNYKYCVEGLLWNENEDISHKKLAEKCKNEGGASQMVNNSINNVADIKTSMSERGNKETEKKSNVYSYIDQICLYHTIHNPIQKEIHELCYFSEDIYQSYLLIVSLKSGIYTLYIYDLKRMDLQNAVKVNISAYKGFKQIKWIKCYDMLIALSNVGSYILVLKNKHLNNWSFFISDFELIDSNIEVIEEDNEFDIIENVEPKHKNLDDSIWKYILIYLNIFVKNKICIQSIVHPSSFFPTLYTGYYKNSPKYFFYESFYDFTKENFVSFEPDEFTAKKKWGKETENRGNLFRQIWENLDYYMGLKLEEMCAIKESEETKDNAGENTNDLLIKDNSDRVELLAYSPVYYMYYKNIINYSI</sequence>
<evidence type="ECO:0000256" key="2">
    <source>
        <dbReference type="ARBA" id="ARBA00022574"/>
    </source>
</evidence>
<dbReference type="EMBL" id="FLRD01000001">
    <property type="protein sequence ID" value="SBT30345.1"/>
    <property type="molecule type" value="Genomic_DNA"/>
</dbReference>
<dbReference type="Proteomes" id="UP000078550">
    <property type="component" value="Unassembled WGS sequence"/>
</dbReference>
<feature type="region of interest" description="Disordered" evidence="5">
    <location>
        <begin position="221"/>
        <end position="260"/>
    </location>
</feature>
<evidence type="ECO:0000313" key="7">
    <source>
        <dbReference type="EMBL" id="SBT30709.1"/>
    </source>
</evidence>
<gene>
    <name evidence="6" type="ORF">POVWA1_000060</name>
    <name evidence="7" type="ORF">POVWA2_000330</name>
</gene>
<keyword evidence="9" id="KW-1185">Reference proteome</keyword>
<evidence type="ECO:0000313" key="9">
    <source>
        <dbReference type="Proteomes" id="UP000078555"/>
    </source>
</evidence>
<dbReference type="PANTHER" id="PTHR44040">
    <property type="entry name" value="RETINOBLASTOMA-BINDING PROTEIN 5"/>
    <property type="match status" value="1"/>
</dbReference>
<evidence type="ECO:0000313" key="8">
    <source>
        <dbReference type="Proteomes" id="UP000078550"/>
    </source>
</evidence>
<feature type="compositionally biased region" description="Basic residues" evidence="5">
    <location>
        <begin position="221"/>
        <end position="233"/>
    </location>
</feature>
<proteinExistence type="predicted"/>
<organism evidence="7 8">
    <name type="scientific">Plasmodium ovale wallikeri</name>
    <dbReference type="NCBI Taxonomy" id="864142"/>
    <lineage>
        <taxon>Eukaryota</taxon>
        <taxon>Sar</taxon>
        <taxon>Alveolata</taxon>
        <taxon>Apicomplexa</taxon>
        <taxon>Aconoidasida</taxon>
        <taxon>Haemosporida</taxon>
        <taxon>Plasmodiidae</taxon>
        <taxon>Plasmodium</taxon>
        <taxon>Plasmodium (Plasmodium)</taxon>
    </lineage>
</organism>
<comment type="subcellular location">
    <subcellularLocation>
        <location evidence="1">Nucleus</location>
    </subcellularLocation>
</comment>
<dbReference type="GO" id="GO:0048188">
    <property type="term" value="C:Set1C/COMPASS complex"/>
    <property type="evidence" value="ECO:0007669"/>
    <property type="project" value="InterPro"/>
</dbReference>
<feature type="compositionally biased region" description="Basic and acidic residues" evidence="5">
    <location>
        <begin position="90"/>
        <end position="103"/>
    </location>
</feature>
<keyword evidence="2" id="KW-0853">WD repeat</keyword>
<feature type="region of interest" description="Disordered" evidence="5">
    <location>
        <begin position="161"/>
        <end position="207"/>
    </location>
</feature>
<evidence type="ECO:0000313" key="6">
    <source>
        <dbReference type="EMBL" id="SBT30345.1"/>
    </source>
</evidence>
<protein>
    <submittedName>
        <fullName evidence="7">Uncharacterized protein</fullName>
    </submittedName>
</protein>
<feature type="region of interest" description="Disordered" evidence="5">
    <location>
        <begin position="90"/>
        <end position="118"/>
    </location>
</feature>